<evidence type="ECO:0000313" key="2">
    <source>
        <dbReference type="EMBL" id="QQX78129.1"/>
    </source>
</evidence>
<gene>
    <name evidence="2" type="ORF">JK629_07700</name>
</gene>
<reference evidence="2 3" key="1">
    <citation type="submission" date="2021-01" db="EMBL/GenBank/DDBJ databases">
        <title>Aequorivita sp. strain KX20305, a bacterium isolated from the sediment collected at a cold seep field in South China Sea.</title>
        <authorList>
            <person name="Zhang H."/>
            <person name="Li C."/>
        </authorList>
    </citation>
    <scope>NUCLEOTIDE SEQUENCE [LARGE SCALE GENOMIC DNA]</scope>
    <source>
        <strain evidence="2 3">KX20305</strain>
    </source>
</reference>
<evidence type="ECO:0000256" key="1">
    <source>
        <dbReference type="SAM" id="Phobius"/>
    </source>
</evidence>
<keyword evidence="1" id="KW-0472">Membrane</keyword>
<dbReference type="Proteomes" id="UP000629420">
    <property type="component" value="Chromosome"/>
</dbReference>
<keyword evidence="1" id="KW-0812">Transmembrane</keyword>
<feature type="transmembrane region" description="Helical" evidence="1">
    <location>
        <begin position="12"/>
        <end position="32"/>
    </location>
</feature>
<dbReference type="EMBL" id="CP068439">
    <property type="protein sequence ID" value="QQX78129.1"/>
    <property type="molecule type" value="Genomic_DNA"/>
</dbReference>
<keyword evidence="3" id="KW-1185">Reference proteome</keyword>
<sequence length="234" mass="27278">MKRINLTNWKKYLFEFSLIFTAVISAFALNNWNENKKTQASENNILVAIANGLEKDIEDIRLNKLGHKNGIAAANYFKELLLDKPVDTDSLMIHYFNLTRNFISIQNIAGYETLKSQGLGLIDNDSLRLQIISIYEYDFNALRKLEEEYSEMQFQVNYFKEINNELAPNFQFNENGIVSGIKLPVDISEHKKKILLVYLSKIKENRSFILTYYSNIENKIESVRKNIRKENSDT</sequence>
<evidence type="ECO:0000313" key="3">
    <source>
        <dbReference type="Proteomes" id="UP000629420"/>
    </source>
</evidence>
<proteinExistence type="predicted"/>
<accession>A0ABX7DY86</accession>
<keyword evidence="1" id="KW-1133">Transmembrane helix</keyword>
<organism evidence="2 3">
    <name type="scientific">Aequorivita iocasae</name>
    <dbReference type="NCBI Taxonomy" id="2803865"/>
    <lineage>
        <taxon>Bacteria</taxon>
        <taxon>Pseudomonadati</taxon>
        <taxon>Bacteroidota</taxon>
        <taxon>Flavobacteriia</taxon>
        <taxon>Flavobacteriales</taxon>
        <taxon>Flavobacteriaceae</taxon>
        <taxon>Aequorivita</taxon>
    </lineage>
</organism>
<name>A0ABX7DY86_9FLAO</name>
<dbReference type="RefSeq" id="WP_202337947.1">
    <property type="nucleotide sequence ID" value="NZ_CP068439.1"/>
</dbReference>
<protein>
    <submittedName>
        <fullName evidence="2">Uncharacterized protein</fullName>
    </submittedName>
</protein>